<dbReference type="Gene3D" id="1.10.10.10">
    <property type="entry name" value="Winged helix-like DNA-binding domain superfamily/Winged helix DNA-binding domain"/>
    <property type="match status" value="1"/>
</dbReference>
<reference evidence="8" key="1">
    <citation type="submission" date="2022-06" db="EMBL/GenBank/DDBJ databases">
        <title>Aquibacillus sp. a new bacterium isolated from soil saline samples.</title>
        <authorList>
            <person name="Galisteo C."/>
            <person name="De La Haba R."/>
            <person name="Sanchez-Porro C."/>
            <person name="Ventosa A."/>
        </authorList>
    </citation>
    <scope>NUCLEOTIDE SEQUENCE</scope>
    <source>
        <strain evidence="8">JCM 12387</strain>
    </source>
</reference>
<evidence type="ECO:0000313" key="9">
    <source>
        <dbReference type="Proteomes" id="UP001145072"/>
    </source>
</evidence>
<comment type="caution">
    <text evidence="8">The sequence shown here is derived from an EMBL/GenBank/DDBJ whole genome shotgun (WGS) entry which is preliminary data.</text>
</comment>
<evidence type="ECO:0000256" key="2">
    <source>
        <dbReference type="ARBA" id="ARBA00023015"/>
    </source>
</evidence>
<evidence type="ECO:0000256" key="1">
    <source>
        <dbReference type="ARBA" id="ARBA00010641"/>
    </source>
</evidence>
<keyword evidence="3" id="KW-0731">Sigma factor</keyword>
<organism evidence="8 9">
    <name type="scientific">Aquibacillus koreensis</name>
    <dbReference type="NCBI Taxonomy" id="279446"/>
    <lineage>
        <taxon>Bacteria</taxon>
        <taxon>Bacillati</taxon>
        <taxon>Bacillota</taxon>
        <taxon>Bacilli</taxon>
        <taxon>Bacillales</taxon>
        <taxon>Bacillaceae</taxon>
        <taxon>Aquibacillus</taxon>
    </lineage>
</organism>
<dbReference type="InterPro" id="IPR014284">
    <property type="entry name" value="RNA_pol_sigma-70_dom"/>
</dbReference>
<name>A0A9X3WR05_9BACI</name>
<dbReference type="SUPFAM" id="SSF88946">
    <property type="entry name" value="Sigma2 domain of RNA polymerase sigma factors"/>
    <property type="match status" value="1"/>
</dbReference>
<evidence type="ECO:0000313" key="8">
    <source>
        <dbReference type="EMBL" id="MDC3421759.1"/>
    </source>
</evidence>
<keyword evidence="9" id="KW-1185">Reference proteome</keyword>
<accession>A0A9X3WR05</accession>
<dbReference type="NCBIfam" id="TIGR02937">
    <property type="entry name" value="sigma70-ECF"/>
    <property type="match status" value="1"/>
</dbReference>
<dbReference type="GO" id="GO:0003677">
    <property type="term" value="F:DNA binding"/>
    <property type="evidence" value="ECO:0007669"/>
    <property type="project" value="UniProtKB-KW"/>
</dbReference>
<dbReference type="SUPFAM" id="SSF88659">
    <property type="entry name" value="Sigma3 and sigma4 domains of RNA polymerase sigma factors"/>
    <property type="match status" value="1"/>
</dbReference>
<dbReference type="EMBL" id="JAMQJZ010000013">
    <property type="protein sequence ID" value="MDC3421759.1"/>
    <property type="molecule type" value="Genomic_DNA"/>
</dbReference>
<evidence type="ECO:0000256" key="3">
    <source>
        <dbReference type="ARBA" id="ARBA00023082"/>
    </source>
</evidence>
<keyword evidence="5" id="KW-0804">Transcription</keyword>
<dbReference type="InterPro" id="IPR013324">
    <property type="entry name" value="RNA_pol_sigma_r3/r4-like"/>
</dbReference>
<proteinExistence type="inferred from homology"/>
<feature type="domain" description="RNA polymerase sigma-70 region 4" evidence="7">
    <location>
        <begin position="126"/>
        <end position="175"/>
    </location>
</feature>
<dbReference type="Pfam" id="PF04545">
    <property type="entry name" value="Sigma70_r4"/>
    <property type="match status" value="1"/>
</dbReference>
<comment type="similarity">
    <text evidence="1">Belongs to the sigma-70 factor family. ECF subfamily.</text>
</comment>
<gene>
    <name evidence="8" type="ORF">NC661_15405</name>
</gene>
<feature type="domain" description="RNA polymerase sigma-70 region 2" evidence="6">
    <location>
        <begin position="25"/>
        <end position="92"/>
    </location>
</feature>
<dbReference type="InterPro" id="IPR039425">
    <property type="entry name" value="RNA_pol_sigma-70-like"/>
</dbReference>
<dbReference type="InterPro" id="IPR013325">
    <property type="entry name" value="RNA_pol_sigma_r2"/>
</dbReference>
<sequence length="190" mass="22015">MNDTCESRRMMLQIADGSKQAFDLFYETHHRFVLQIAYKILGDRVEAEDVCHDIFLEVFQKSNEYSPSKGSVKAWLAIKTKSRCLDRLRKKKPVLVNKLEAILNQEVTAVDSYVLSQIERDILLDALQHIPEKQREVIYEAYFNGRTHMELADLLHIPLGSVKSIIRYGINNLRKHQSLVHWMNSSGGEK</sequence>
<dbReference type="CDD" id="cd06171">
    <property type="entry name" value="Sigma70_r4"/>
    <property type="match status" value="1"/>
</dbReference>
<dbReference type="InterPro" id="IPR036388">
    <property type="entry name" value="WH-like_DNA-bd_sf"/>
</dbReference>
<evidence type="ECO:0000259" key="7">
    <source>
        <dbReference type="Pfam" id="PF04545"/>
    </source>
</evidence>
<dbReference type="GO" id="GO:0016987">
    <property type="term" value="F:sigma factor activity"/>
    <property type="evidence" value="ECO:0007669"/>
    <property type="project" value="UniProtKB-KW"/>
</dbReference>
<protein>
    <submittedName>
        <fullName evidence="8">Sigma-70 family RNA polymerase sigma factor</fullName>
    </submittedName>
</protein>
<dbReference type="AlphaFoldDB" id="A0A9X3WR05"/>
<dbReference type="Pfam" id="PF04542">
    <property type="entry name" value="Sigma70_r2"/>
    <property type="match status" value="1"/>
</dbReference>
<evidence type="ECO:0000256" key="5">
    <source>
        <dbReference type="ARBA" id="ARBA00023163"/>
    </source>
</evidence>
<dbReference type="PANTHER" id="PTHR43133:SF62">
    <property type="entry name" value="RNA POLYMERASE SIGMA FACTOR SIGZ"/>
    <property type="match status" value="1"/>
</dbReference>
<keyword evidence="4" id="KW-0238">DNA-binding</keyword>
<dbReference type="GO" id="GO:0006352">
    <property type="term" value="P:DNA-templated transcription initiation"/>
    <property type="evidence" value="ECO:0007669"/>
    <property type="project" value="InterPro"/>
</dbReference>
<dbReference type="InterPro" id="IPR007630">
    <property type="entry name" value="RNA_pol_sigma70_r4"/>
</dbReference>
<dbReference type="PANTHER" id="PTHR43133">
    <property type="entry name" value="RNA POLYMERASE ECF-TYPE SIGMA FACTO"/>
    <property type="match status" value="1"/>
</dbReference>
<evidence type="ECO:0000259" key="6">
    <source>
        <dbReference type="Pfam" id="PF04542"/>
    </source>
</evidence>
<evidence type="ECO:0000256" key="4">
    <source>
        <dbReference type="ARBA" id="ARBA00023125"/>
    </source>
</evidence>
<dbReference type="RefSeq" id="WP_259866090.1">
    <property type="nucleotide sequence ID" value="NZ_JAMQJZ010000013.1"/>
</dbReference>
<dbReference type="InterPro" id="IPR007627">
    <property type="entry name" value="RNA_pol_sigma70_r2"/>
</dbReference>
<dbReference type="Gene3D" id="1.10.1740.10">
    <property type="match status" value="1"/>
</dbReference>
<dbReference type="Proteomes" id="UP001145072">
    <property type="component" value="Unassembled WGS sequence"/>
</dbReference>
<keyword evidence="2" id="KW-0805">Transcription regulation</keyword>